<proteinExistence type="predicted"/>
<dbReference type="SMART" id="SM00256">
    <property type="entry name" value="FBOX"/>
    <property type="match status" value="1"/>
</dbReference>
<dbReference type="Pfam" id="PF03478">
    <property type="entry name" value="Beta-prop_KIB1-4"/>
    <property type="match status" value="1"/>
</dbReference>
<dbReference type="InterPro" id="IPR050942">
    <property type="entry name" value="F-box_BR-signaling"/>
</dbReference>
<dbReference type="InterPro" id="IPR005174">
    <property type="entry name" value="KIB1-4_b-propeller"/>
</dbReference>
<sequence>MILYALTCSKELNIAANKAHENSSPMLIDTTFALTIVCGHSCGYYTPKVFVFLSELSLMANQNSLCSDLPIEILHEISNHLPTHKDLSSFRLVCSHWRNSAPIKPCLPLVLLKSLESYPRHLECRHPCSELACYKLHRRRRYIPQEVYYVYCSYKDWLLTASLKDHKTLAMTIYNPSTRKFISLAGTHEMLNVLSPKPGAIDGELEQTTGSLHWPYSICLRKLVLSTTCTHPVTSNKDNLVAMAILDYFGSSPPLKLVFCRDGDETWTAVNIPLDRLSLACVGGRFFYALGKEWRLYALDIGPPVKLRVLSMRPPGVAQTLDDCHLVGCCGDLLMVCHGYELNQERYVFEVFKAVNLEGAEPKWMMVEDLGDRAIFISSSTSSDFSIEAASEYFECRRNCIYFCRMLMTGYDEERCKRMAGWTGEYDLENGNITFLSDE</sequence>
<dbReference type="EMBL" id="KZ502803">
    <property type="protein sequence ID" value="PKU72794.1"/>
    <property type="molecule type" value="Genomic_DNA"/>
</dbReference>
<organism evidence="2 3">
    <name type="scientific">Dendrobium catenatum</name>
    <dbReference type="NCBI Taxonomy" id="906689"/>
    <lineage>
        <taxon>Eukaryota</taxon>
        <taxon>Viridiplantae</taxon>
        <taxon>Streptophyta</taxon>
        <taxon>Embryophyta</taxon>
        <taxon>Tracheophyta</taxon>
        <taxon>Spermatophyta</taxon>
        <taxon>Magnoliopsida</taxon>
        <taxon>Liliopsida</taxon>
        <taxon>Asparagales</taxon>
        <taxon>Orchidaceae</taxon>
        <taxon>Epidendroideae</taxon>
        <taxon>Malaxideae</taxon>
        <taxon>Dendrobiinae</taxon>
        <taxon>Dendrobium</taxon>
    </lineage>
</organism>
<dbReference type="InterPro" id="IPR001810">
    <property type="entry name" value="F-box_dom"/>
</dbReference>
<gene>
    <name evidence="2" type="ORF">MA16_Dca017112</name>
</gene>
<dbReference type="Pfam" id="PF12937">
    <property type="entry name" value="F-box-like"/>
    <property type="match status" value="1"/>
</dbReference>
<reference evidence="2 3" key="2">
    <citation type="journal article" date="2017" name="Nature">
        <title>The Apostasia genome and the evolution of orchids.</title>
        <authorList>
            <person name="Zhang G.Q."/>
            <person name="Liu K.W."/>
            <person name="Li Z."/>
            <person name="Lohaus R."/>
            <person name="Hsiao Y.Y."/>
            <person name="Niu S.C."/>
            <person name="Wang J.Y."/>
            <person name="Lin Y.C."/>
            <person name="Xu Q."/>
            <person name="Chen L.J."/>
            <person name="Yoshida K."/>
            <person name="Fujiwara S."/>
            <person name="Wang Z.W."/>
            <person name="Zhang Y.Q."/>
            <person name="Mitsuda N."/>
            <person name="Wang M."/>
            <person name="Liu G.H."/>
            <person name="Pecoraro L."/>
            <person name="Huang H.X."/>
            <person name="Xiao X.J."/>
            <person name="Lin M."/>
            <person name="Wu X.Y."/>
            <person name="Wu W.L."/>
            <person name="Chen Y.Y."/>
            <person name="Chang S.B."/>
            <person name="Sakamoto S."/>
            <person name="Ohme-Takagi M."/>
            <person name="Yagi M."/>
            <person name="Zeng S.J."/>
            <person name="Shen C.Y."/>
            <person name="Yeh C.M."/>
            <person name="Luo Y.B."/>
            <person name="Tsai W.C."/>
            <person name="Van de Peer Y."/>
            <person name="Liu Z.J."/>
        </authorList>
    </citation>
    <scope>NUCLEOTIDE SEQUENCE [LARGE SCALE GENOMIC DNA]</scope>
    <source>
        <tissue evidence="2">The whole plant</tissue>
    </source>
</reference>
<reference evidence="2 3" key="1">
    <citation type="journal article" date="2016" name="Sci. Rep.">
        <title>The Dendrobium catenatum Lindl. genome sequence provides insights into polysaccharide synthase, floral development and adaptive evolution.</title>
        <authorList>
            <person name="Zhang G.Q."/>
            <person name="Xu Q."/>
            <person name="Bian C."/>
            <person name="Tsai W.C."/>
            <person name="Yeh C.M."/>
            <person name="Liu K.W."/>
            <person name="Yoshida K."/>
            <person name="Zhang L.S."/>
            <person name="Chang S.B."/>
            <person name="Chen F."/>
            <person name="Shi Y."/>
            <person name="Su Y.Y."/>
            <person name="Zhang Y.Q."/>
            <person name="Chen L.J."/>
            <person name="Yin Y."/>
            <person name="Lin M."/>
            <person name="Huang H."/>
            <person name="Deng H."/>
            <person name="Wang Z.W."/>
            <person name="Zhu S.L."/>
            <person name="Zhao X."/>
            <person name="Deng C."/>
            <person name="Niu S.C."/>
            <person name="Huang J."/>
            <person name="Wang M."/>
            <person name="Liu G.H."/>
            <person name="Yang H.J."/>
            <person name="Xiao X.J."/>
            <person name="Hsiao Y.Y."/>
            <person name="Wu W.L."/>
            <person name="Chen Y.Y."/>
            <person name="Mitsuda N."/>
            <person name="Ohme-Takagi M."/>
            <person name="Luo Y.B."/>
            <person name="Van de Peer Y."/>
            <person name="Liu Z.J."/>
        </authorList>
    </citation>
    <scope>NUCLEOTIDE SEQUENCE [LARGE SCALE GENOMIC DNA]</scope>
    <source>
        <tissue evidence="2">The whole plant</tissue>
    </source>
</reference>
<dbReference type="InterPro" id="IPR036047">
    <property type="entry name" value="F-box-like_dom_sf"/>
</dbReference>
<keyword evidence="3" id="KW-1185">Reference proteome</keyword>
<name>A0A2I0WAV8_9ASPA</name>
<evidence type="ECO:0000313" key="2">
    <source>
        <dbReference type="EMBL" id="PKU72794.1"/>
    </source>
</evidence>
<dbReference type="AlphaFoldDB" id="A0A2I0WAV8"/>
<evidence type="ECO:0000313" key="3">
    <source>
        <dbReference type="Proteomes" id="UP000233837"/>
    </source>
</evidence>
<dbReference type="SUPFAM" id="SSF81383">
    <property type="entry name" value="F-box domain"/>
    <property type="match status" value="1"/>
</dbReference>
<dbReference type="PANTHER" id="PTHR44259">
    <property type="entry name" value="OS07G0183000 PROTEIN-RELATED"/>
    <property type="match status" value="1"/>
</dbReference>
<evidence type="ECO:0000259" key="1">
    <source>
        <dbReference type="SMART" id="SM00256"/>
    </source>
</evidence>
<feature type="domain" description="F-box" evidence="1">
    <location>
        <begin position="69"/>
        <end position="109"/>
    </location>
</feature>
<protein>
    <submittedName>
        <fullName evidence="2">F-box protein</fullName>
    </submittedName>
</protein>
<accession>A0A2I0WAV8</accession>
<dbReference type="Gene3D" id="1.20.1280.50">
    <property type="match status" value="1"/>
</dbReference>
<dbReference type="Proteomes" id="UP000233837">
    <property type="component" value="Unassembled WGS sequence"/>
</dbReference>